<dbReference type="AlphaFoldDB" id="A0A8H3ZAZ9"/>
<protein>
    <submittedName>
        <fullName evidence="2">Uncharacterized protein</fullName>
    </submittedName>
</protein>
<dbReference type="Proteomes" id="UP000490939">
    <property type="component" value="Unassembled WGS sequence"/>
</dbReference>
<dbReference type="EMBL" id="WNWR01000175">
    <property type="protein sequence ID" value="KAE9989663.1"/>
    <property type="molecule type" value="Genomic_DNA"/>
</dbReference>
<name>A0A8H3ZAZ9_VENIN</name>
<evidence type="ECO:0000256" key="1">
    <source>
        <dbReference type="SAM" id="MobiDB-lite"/>
    </source>
</evidence>
<sequence length="78" mass="8585">MAGTALKRRLMSSSQPLKINQDPNIQPPASSLLIGEFQYAPSALKTELSDLFEPPPNLAFAWIIQSLAGTRSLQLIKY</sequence>
<evidence type="ECO:0000313" key="2">
    <source>
        <dbReference type="EMBL" id="KAE9989663.1"/>
    </source>
</evidence>
<reference evidence="2 3" key="1">
    <citation type="submission" date="2019-07" db="EMBL/GenBank/DDBJ databases">
        <title>Venturia inaequalis Genome Resource.</title>
        <authorList>
            <person name="Lichtner F.J."/>
        </authorList>
    </citation>
    <scope>NUCLEOTIDE SEQUENCE [LARGE SCALE GENOMIC DNA]</scope>
    <source>
        <strain evidence="2 3">DMI_063113</strain>
    </source>
</reference>
<feature type="region of interest" description="Disordered" evidence="1">
    <location>
        <begin position="1"/>
        <end position="23"/>
    </location>
</feature>
<comment type="caution">
    <text evidence="2">The sequence shown here is derived from an EMBL/GenBank/DDBJ whole genome shotgun (WGS) entry which is preliminary data.</text>
</comment>
<organism evidence="2 3">
    <name type="scientific">Venturia inaequalis</name>
    <name type="common">Apple scab fungus</name>
    <dbReference type="NCBI Taxonomy" id="5025"/>
    <lineage>
        <taxon>Eukaryota</taxon>
        <taxon>Fungi</taxon>
        <taxon>Dikarya</taxon>
        <taxon>Ascomycota</taxon>
        <taxon>Pezizomycotina</taxon>
        <taxon>Dothideomycetes</taxon>
        <taxon>Pleosporomycetidae</taxon>
        <taxon>Venturiales</taxon>
        <taxon>Venturiaceae</taxon>
        <taxon>Venturia</taxon>
    </lineage>
</organism>
<gene>
    <name evidence="2" type="ORF">EG327_002426</name>
</gene>
<keyword evidence="3" id="KW-1185">Reference proteome</keyword>
<proteinExistence type="predicted"/>
<feature type="compositionally biased region" description="Polar residues" evidence="1">
    <location>
        <begin position="11"/>
        <end position="23"/>
    </location>
</feature>
<evidence type="ECO:0000313" key="3">
    <source>
        <dbReference type="Proteomes" id="UP000490939"/>
    </source>
</evidence>
<feature type="compositionally biased region" description="Basic residues" evidence="1">
    <location>
        <begin position="1"/>
        <end position="10"/>
    </location>
</feature>
<accession>A0A8H3ZAZ9</accession>